<keyword evidence="3" id="KW-1185">Reference proteome</keyword>
<comment type="caution">
    <text evidence="2">The sequence shown here is derived from an EMBL/GenBank/DDBJ whole genome shotgun (WGS) entry which is preliminary data.</text>
</comment>
<dbReference type="InterPro" id="IPR001119">
    <property type="entry name" value="SLH_dom"/>
</dbReference>
<sequence>MIHSRFMNLIWAVILFIVLSGTGSADSAVVLIPPGSWIYAEMSTLVKAGYIDNYPEAWVKSGNTLSRFEMAYYIKRLLTKQLENISAENLSKLPGPAAESLQRLIAEFERELVDLGLKITDIDNISPQLAKPKAESEGYMDLDLLLTDAPTTSPNESYYYYGQYYWELEQKSFLFIPNAYLQAEDLGLLESELDGVNVVYQPSFTTERSFLVVKGSLPAMEDGSVSGYYLFPLKMKNVSGIVDRASNTAFNNQVLVMLDEVNQIHQIERLWRFPGPLSLTGYRRLDTNFNAKPFLGNLNQGLKVGGLLIYTSNPSGKTNINPNHFGFPFYNPHTVDLDNINRNELQALQIKIDGSFPISSQASVYGGLDFLYRDVNLGFESFRPSDAKASAGVQYQFNDYLTVLAYQSFVNSQPKNEMLSTTSIGVEYNKWMTLWLAYQYLNFDEDPTITGALSIRF</sequence>
<evidence type="ECO:0000313" key="2">
    <source>
        <dbReference type="EMBL" id="TCL63737.1"/>
    </source>
</evidence>
<evidence type="ECO:0000313" key="3">
    <source>
        <dbReference type="Proteomes" id="UP000295008"/>
    </source>
</evidence>
<dbReference type="EMBL" id="SLUN01000020">
    <property type="protein sequence ID" value="TCL63737.1"/>
    <property type="molecule type" value="Genomic_DNA"/>
</dbReference>
<name>A0A4V2QDB2_HYDET</name>
<organism evidence="2 3">
    <name type="scientific">Hydrogenispora ethanolica</name>
    <dbReference type="NCBI Taxonomy" id="1082276"/>
    <lineage>
        <taxon>Bacteria</taxon>
        <taxon>Bacillati</taxon>
        <taxon>Bacillota</taxon>
        <taxon>Hydrogenispora</taxon>
    </lineage>
</organism>
<accession>A0A4V2QDB2</accession>
<dbReference type="PROSITE" id="PS51272">
    <property type="entry name" value="SLH"/>
    <property type="match status" value="1"/>
</dbReference>
<dbReference type="Proteomes" id="UP000295008">
    <property type="component" value="Unassembled WGS sequence"/>
</dbReference>
<protein>
    <recommendedName>
        <fullName evidence="1">SLH domain-containing protein</fullName>
    </recommendedName>
</protein>
<proteinExistence type="predicted"/>
<reference evidence="2 3" key="1">
    <citation type="submission" date="2019-03" db="EMBL/GenBank/DDBJ databases">
        <title>Genomic Encyclopedia of Type Strains, Phase IV (KMG-IV): sequencing the most valuable type-strain genomes for metagenomic binning, comparative biology and taxonomic classification.</title>
        <authorList>
            <person name="Goeker M."/>
        </authorList>
    </citation>
    <scope>NUCLEOTIDE SEQUENCE [LARGE SCALE GENOMIC DNA]</scope>
    <source>
        <strain evidence="2 3">LX-B</strain>
    </source>
</reference>
<feature type="domain" description="SLH" evidence="1">
    <location>
        <begin position="25"/>
        <end position="88"/>
    </location>
</feature>
<gene>
    <name evidence="2" type="ORF">EDC14_102022</name>
</gene>
<evidence type="ECO:0000259" key="1">
    <source>
        <dbReference type="PROSITE" id="PS51272"/>
    </source>
</evidence>
<dbReference type="AlphaFoldDB" id="A0A4V2QDB2"/>